<gene>
    <name evidence="1" type="ORF">OBBRIDRAFT_726814</name>
</gene>
<proteinExistence type="predicted"/>
<accession>A0A8E2B5J6</accession>
<sequence>IYVDTLSYGLRLYFPWLSCGYWSPIPNSLPPGMIFYAEALATCFAIHKVSDLRYTGRHIKRLGMFLDNINTISIFNSLHAQPSYNNILKSAVNVHLNLNLDVQVQYISGMKNEVINVLSR</sequence>
<protein>
    <submittedName>
        <fullName evidence="1">Uncharacterized protein</fullName>
    </submittedName>
</protein>
<feature type="non-terminal residue" evidence="1">
    <location>
        <position position="1"/>
    </location>
</feature>
<reference evidence="1 2" key="1">
    <citation type="submission" date="2016-07" db="EMBL/GenBank/DDBJ databases">
        <title>Draft genome of the white-rot fungus Obba rivulosa 3A-2.</title>
        <authorList>
            <consortium name="DOE Joint Genome Institute"/>
            <person name="Miettinen O."/>
            <person name="Riley R."/>
            <person name="Acob R."/>
            <person name="Barry K."/>
            <person name="Cullen D."/>
            <person name="De Vries R."/>
            <person name="Hainaut M."/>
            <person name="Hatakka A."/>
            <person name="Henrissat B."/>
            <person name="Hilden K."/>
            <person name="Kuo R."/>
            <person name="Labutti K."/>
            <person name="Lipzen A."/>
            <person name="Makela M.R."/>
            <person name="Sandor L."/>
            <person name="Spatafora J.W."/>
            <person name="Grigoriev I.V."/>
            <person name="Hibbett D.S."/>
        </authorList>
    </citation>
    <scope>NUCLEOTIDE SEQUENCE [LARGE SCALE GENOMIC DNA]</scope>
    <source>
        <strain evidence="1 2">3A-2</strain>
    </source>
</reference>
<dbReference type="EMBL" id="KV722369">
    <property type="protein sequence ID" value="OCH92400.1"/>
    <property type="molecule type" value="Genomic_DNA"/>
</dbReference>
<name>A0A8E2B5J6_9APHY</name>
<evidence type="ECO:0000313" key="2">
    <source>
        <dbReference type="Proteomes" id="UP000250043"/>
    </source>
</evidence>
<dbReference type="OrthoDB" id="3249498at2759"/>
<dbReference type="Proteomes" id="UP000250043">
    <property type="component" value="Unassembled WGS sequence"/>
</dbReference>
<organism evidence="1 2">
    <name type="scientific">Obba rivulosa</name>
    <dbReference type="NCBI Taxonomy" id="1052685"/>
    <lineage>
        <taxon>Eukaryota</taxon>
        <taxon>Fungi</taxon>
        <taxon>Dikarya</taxon>
        <taxon>Basidiomycota</taxon>
        <taxon>Agaricomycotina</taxon>
        <taxon>Agaricomycetes</taxon>
        <taxon>Polyporales</taxon>
        <taxon>Gelatoporiaceae</taxon>
        <taxon>Obba</taxon>
    </lineage>
</organism>
<keyword evidence="2" id="KW-1185">Reference proteome</keyword>
<dbReference type="AlphaFoldDB" id="A0A8E2B5J6"/>
<evidence type="ECO:0000313" key="1">
    <source>
        <dbReference type="EMBL" id="OCH92400.1"/>
    </source>
</evidence>